<evidence type="ECO:0000259" key="1">
    <source>
        <dbReference type="SMART" id="SM00507"/>
    </source>
</evidence>
<keyword evidence="2" id="KW-0255">Endonuclease</keyword>
<dbReference type="CDD" id="cd00085">
    <property type="entry name" value="HNHc"/>
    <property type="match status" value="1"/>
</dbReference>
<dbReference type="Proteomes" id="UP000600565">
    <property type="component" value="Unassembled WGS sequence"/>
</dbReference>
<evidence type="ECO:0000313" key="2">
    <source>
        <dbReference type="EMBL" id="MBD8033386.1"/>
    </source>
</evidence>
<protein>
    <submittedName>
        <fullName evidence="2">HNH endonuclease</fullName>
    </submittedName>
</protein>
<dbReference type="InterPro" id="IPR002711">
    <property type="entry name" value="HNH"/>
</dbReference>
<accession>A0ABR8XN96</accession>
<proteinExistence type="predicted"/>
<feature type="domain" description="HNH nuclease" evidence="1">
    <location>
        <begin position="211"/>
        <end position="264"/>
    </location>
</feature>
<gene>
    <name evidence="2" type="ORF">H9632_09920</name>
</gene>
<evidence type="ECO:0000313" key="3">
    <source>
        <dbReference type="Proteomes" id="UP000600565"/>
    </source>
</evidence>
<comment type="caution">
    <text evidence="2">The sequence shown here is derived from an EMBL/GenBank/DDBJ whole genome shotgun (WGS) entry which is preliminary data.</text>
</comment>
<dbReference type="Pfam" id="PF01844">
    <property type="entry name" value="HNH"/>
    <property type="match status" value="1"/>
</dbReference>
<organism evidence="2 3">
    <name type="scientific">Solibacillus merdavium</name>
    <dbReference type="NCBI Taxonomy" id="2762218"/>
    <lineage>
        <taxon>Bacteria</taxon>
        <taxon>Bacillati</taxon>
        <taxon>Bacillota</taxon>
        <taxon>Bacilli</taxon>
        <taxon>Bacillales</taxon>
        <taxon>Caryophanaceae</taxon>
        <taxon>Solibacillus</taxon>
    </lineage>
</organism>
<dbReference type="EMBL" id="JACSPW010000008">
    <property type="protein sequence ID" value="MBD8033386.1"/>
    <property type="molecule type" value="Genomic_DNA"/>
</dbReference>
<dbReference type="InterPro" id="IPR003615">
    <property type="entry name" value="HNH_nuc"/>
</dbReference>
<dbReference type="RefSeq" id="WP_191703943.1">
    <property type="nucleotide sequence ID" value="NZ_JACSPW010000008.1"/>
</dbReference>
<dbReference type="GO" id="GO:0004519">
    <property type="term" value="F:endonuclease activity"/>
    <property type="evidence" value="ECO:0007669"/>
    <property type="project" value="UniProtKB-KW"/>
</dbReference>
<sequence>MSWKLQVAEMKKTYITDQEAWNALHHFFYHGKTTTTYKYGFFKALLEGCITANEQGEISYDAIFYSFTKIYWNLVIDHGLWQSNTRAQPSSVQKEIEKFAHQNSIPANWNFEKLTDTQKIELVQKVKQVGKKYVIGALYGDFNGEIYTFDLKREYLQFHPKYLLFLQTYKRILTNVTNYQLALFLEKFNEVEKVQSLLTKVEFITERQSLKAFERLLQQAGVSSCFYCNKTLHSKTHVDHFIPWSYFQNDLLWNFVLACPTCNTRKSDKLAAPQFLNSLIERNEELLSQEILKDNLNHYNAAKLEQLYMFAGNNGVVGGWMP</sequence>
<keyword evidence="2" id="KW-0378">Hydrolase</keyword>
<keyword evidence="3" id="KW-1185">Reference proteome</keyword>
<keyword evidence="2" id="KW-0540">Nuclease</keyword>
<reference evidence="2 3" key="1">
    <citation type="submission" date="2020-08" db="EMBL/GenBank/DDBJ databases">
        <title>A Genomic Blueprint of the Chicken Gut Microbiome.</title>
        <authorList>
            <person name="Gilroy R."/>
            <person name="Ravi A."/>
            <person name="Getino M."/>
            <person name="Pursley I."/>
            <person name="Horton D.L."/>
            <person name="Alikhan N.-F."/>
            <person name="Baker D."/>
            <person name="Gharbi K."/>
            <person name="Hall N."/>
            <person name="Watson M."/>
            <person name="Adriaenssens E.M."/>
            <person name="Foster-Nyarko E."/>
            <person name="Jarju S."/>
            <person name="Secka A."/>
            <person name="Antonio M."/>
            <person name="Oren A."/>
            <person name="Chaudhuri R."/>
            <person name="La Ragione R.M."/>
            <person name="Hildebrand F."/>
            <person name="Pallen M.J."/>
        </authorList>
    </citation>
    <scope>NUCLEOTIDE SEQUENCE [LARGE SCALE GENOMIC DNA]</scope>
    <source>
        <strain evidence="2 3">Sa1YVA6</strain>
    </source>
</reference>
<dbReference type="SMART" id="SM00507">
    <property type="entry name" value="HNHc"/>
    <property type="match status" value="1"/>
</dbReference>
<name>A0ABR8XN96_9BACL</name>
<dbReference type="Gene3D" id="1.10.30.50">
    <property type="match status" value="1"/>
</dbReference>